<keyword evidence="6" id="KW-1185">Reference proteome</keyword>
<protein>
    <recommendedName>
        <fullName evidence="4">Gastrin/cholecystokinin peptide hormone domain-containing protein</fullName>
    </recommendedName>
</protein>
<dbReference type="GO" id="GO:0005615">
    <property type="term" value="C:extracellular space"/>
    <property type="evidence" value="ECO:0007669"/>
    <property type="project" value="TreeGrafter"/>
</dbReference>
<dbReference type="GO" id="GO:0007586">
    <property type="term" value="P:digestion"/>
    <property type="evidence" value="ECO:0007669"/>
    <property type="project" value="InterPro"/>
</dbReference>
<dbReference type="GeneTree" id="ENSGT00390000003571"/>
<dbReference type="Ensembl" id="ENSMSIT00000034877.1">
    <property type="protein sequence ID" value="ENSMSIP00000027657.1"/>
    <property type="gene ID" value="ENSMSIG00000023310.1"/>
</dbReference>
<evidence type="ECO:0000256" key="3">
    <source>
        <dbReference type="SAM" id="SignalP"/>
    </source>
</evidence>
<dbReference type="PANTHER" id="PTHR10786">
    <property type="entry name" value="CHOLECYSTOKININ"/>
    <property type="match status" value="1"/>
</dbReference>
<dbReference type="AlphaFoldDB" id="A0A8C6HXS4"/>
<reference evidence="5" key="1">
    <citation type="submission" date="2025-08" db="UniProtKB">
        <authorList>
            <consortium name="Ensembl"/>
        </authorList>
    </citation>
    <scope>IDENTIFICATION</scope>
</reference>
<evidence type="ECO:0000313" key="5">
    <source>
        <dbReference type="Ensembl" id="ENSMSIP00000027657.1"/>
    </source>
</evidence>
<evidence type="ECO:0000313" key="6">
    <source>
        <dbReference type="Proteomes" id="UP000694415"/>
    </source>
</evidence>
<evidence type="ECO:0000256" key="1">
    <source>
        <dbReference type="ARBA" id="ARBA00022641"/>
    </source>
</evidence>
<feature type="signal peptide" evidence="3">
    <location>
        <begin position="1"/>
        <end position="20"/>
    </location>
</feature>
<evidence type="ECO:0000256" key="2">
    <source>
        <dbReference type="ARBA" id="ARBA00022815"/>
    </source>
</evidence>
<sequence length="134" mass="15165">MKSGVCLCVVMAVLAAGALAQPVVPAEATDPVEQRAQEAPRRQLRAVLRTDGEPRARLGALLARYIQQVRKVAWMVTSGWVLTWTSRAGLKHRRWASFLWSSRTQFFLPTFEQPMACRPACIWLDCSFWPHVRS</sequence>
<dbReference type="GO" id="GO:0005184">
    <property type="term" value="F:neuropeptide hormone activity"/>
    <property type="evidence" value="ECO:0007669"/>
    <property type="project" value="InterPro"/>
</dbReference>
<name>A0A8C6HXS4_MUSSI</name>
<keyword evidence="3" id="KW-0732">Signal</keyword>
<organism evidence="5 6">
    <name type="scientific">Mus spicilegus</name>
    <name type="common">Mound-building mouse</name>
    <dbReference type="NCBI Taxonomy" id="10103"/>
    <lineage>
        <taxon>Eukaryota</taxon>
        <taxon>Metazoa</taxon>
        <taxon>Chordata</taxon>
        <taxon>Craniata</taxon>
        <taxon>Vertebrata</taxon>
        <taxon>Euteleostomi</taxon>
        <taxon>Mammalia</taxon>
        <taxon>Eutheria</taxon>
        <taxon>Euarchontoglires</taxon>
        <taxon>Glires</taxon>
        <taxon>Rodentia</taxon>
        <taxon>Myomorpha</taxon>
        <taxon>Muroidea</taxon>
        <taxon>Muridae</taxon>
        <taxon>Murinae</taxon>
        <taxon>Mus</taxon>
        <taxon>Mus</taxon>
    </lineage>
</organism>
<evidence type="ECO:0000259" key="4">
    <source>
        <dbReference type="Pfam" id="PF00918"/>
    </source>
</evidence>
<dbReference type="InterPro" id="IPR015499">
    <property type="entry name" value="CCK-like"/>
</dbReference>
<accession>A0A8C6HXS4</accession>
<feature type="domain" description="Gastrin/cholecystokinin peptide hormone" evidence="4">
    <location>
        <begin position="3"/>
        <end position="72"/>
    </location>
</feature>
<dbReference type="GO" id="GO:0030424">
    <property type="term" value="C:axon"/>
    <property type="evidence" value="ECO:0007669"/>
    <property type="project" value="TreeGrafter"/>
</dbReference>
<keyword evidence="1" id="KW-0765">Sulfation</keyword>
<dbReference type="Proteomes" id="UP000694415">
    <property type="component" value="Unplaced"/>
</dbReference>
<feature type="chain" id="PRO_5034130247" description="Gastrin/cholecystokinin peptide hormone domain-containing protein" evidence="3">
    <location>
        <begin position="21"/>
        <end position="134"/>
    </location>
</feature>
<proteinExistence type="predicted"/>
<reference evidence="5" key="2">
    <citation type="submission" date="2025-09" db="UniProtKB">
        <authorList>
            <consortium name="Ensembl"/>
        </authorList>
    </citation>
    <scope>IDENTIFICATION</scope>
</reference>
<dbReference type="InterPro" id="IPR001651">
    <property type="entry name" value="Gastrin/CCK"/>
</dbReference>
<dbReference type="PANTHER" id="PTHR10786:SF0">
    <property type="entry name" value="CHOLECYSTOKININ"/>
    <property type="match status" value="1"/>
</dbReference>
<keyword evidence="2" id="KW-0027">Amidation</keyword>
<dbReference type="Pfam" id="PF00918">
    <property type="entry name" value="Gastrin"/>
    <property type="match status" value="1"/>
</dbReference>